<dbReference type="InterPro" id="IPR001254">
    <property type="entry name" value="Trypsin_dom"/>
</dbReference>
<dbReference type="CDD" id="cd00190">
    <property type="entry name" value="Tryp_SPc"/>
    <property type="match status" value="1"/>
</dbReference>
<dbReference type="PANTHER" id="PTHR24252">
    <property type="entry name" value="ACROSIN-RELATED"/>
    <property type="match status" value="1"/>
</dbReference>
<evidence type="ECO:0000256" key="3">
    <source>
        <dbReference type="ARBA" id="ARBA00022825"/>
    </source>
</evidence>
<dbReference type="PRINTS" id="PR00722">
    <property type="entry name" value="CHYMOTRYPSIN"/>
</dbReference>
<dbReference type="SMART" id="SM00020">
    <property type="entry name" value="Tryp_SPc"/>
    <property type="match status" value="1"/>
</dbReference>
<dbReference type="OrthoDB" id="414661at2759"/>
<dbReference type="KEGG" id="fas:105262836"/>
<feature type="compositionally biased region" description="Polar residues" evidence="5">
    <location>
        <begin position="126"/>
        <end position="138"/>
    </location>
</feature>
<feature type="domain" description="Peptidase S1" evidence="7">
    <location>
        <begin position="554"/>
        <end position="797"/>
    </location>
</feature>
<dbReference type="PROSITE" id="PS50240">
    <property type="entry name" value="TRYPSIN_DOM"/>
    <property type="match status" value="1"/>
</dbReference>
<evidence type="ECO:0000313" key="12">
    <source>
        <dbReference type="RefSeq" id="XP_011296951.1"/>
    </source>
</evidence>
<evidence type="ECO:0000256" key="2">
    <source>
        <dbReference type="ARBA" id="ARBA00022801"/>
    </source>
</evidence>
<dbReference type="InterPro" id="IPR033116">
    <property type="entry name" value="TRYPSIN_SER"/>
</dbReference>
<evidence type="ECO:0000256" key="4">
    <source>
        <dbReference type="ARBA" id="ARBA00023157"/>
    </source>
</evidence>
<keyword evidence="4" id="KW-1015">Disulfide bond</keyword>
<evidence type="ECO:0000313" key="9">
    <source>
        <dbReference type="EMBL" id="JAG73894.1"/>
    </source>
</evidence>
<feature type="region of interest" description="Disordered" evidence="5">
    <location>
        <begin position="126"/>
        <end position="227"/>
    </location>
</feature>
<feature type="compositionally biased region" description="Pro residues" evidence="5">
    <location>
        <begin position="210"/>
        <end position="222"/>
    </location>
</feature>
<reference evidence="12" key="2">
    <citation type="submission" date="2025-04" db="UniProtKB">
        <authorList>
            <consortium name="RefSeq"/>
        </authorList>
    </citation>
    <scope>IDENTIFICATION</scope>
    <source>
        <strain evidence="12">USDA-PBARC FA_bdor</strain>
        <tissue evidence="12">Whole organism</tissue>
    </source>
</reference>
<accession>A0A0C9QTW7</accession>
<reference evidence="9" key="1">
    <citation type="submission" date="2015-01" db="EMBL/GenBank/DDBJ databases">
        <title>Transcriptome Assembly of Fopius arisanus.</title>
        <authorList>
            <person name="Geib S."/>
        </authorList>
    </citation>
    <scope>NUCLEOTIDE SEQUENCE</scope>
</reference>
<name>A0A0C9QTW7_9HYME</name>
<dbReference type="Pfam" id="PF00089">
    <property type="entry name" value="Trypsin"/>
    <property type="match status" value="1"/>
</dbReference>
<feature type="chain" id="PRO_5007394579" evidence="6">
    <location>
        <begin position="20"/>
        <end position="797"/>
    </location>
</feature>
<organism evidence="9">
    <name type="scientific">Fopius arisanus</name>
    <dbReference type="NCBI Taxonomy" id="64838"/>
    <lineage>
        <taxon>Eukaryota</taxon>
        <taxon>Metazoa</taxon>
        <taxon>Ecdysozoa</taxon>
        <taxon>Arthropoda</taxon>
        <taxon>Hexapoda</taxon>
        <taxon>Insecta</taxon>
        <taxon>Pterygota</taxon>
        <taxon>Neoptera</taxon>
        <taxon>Endopterygota</taxon>
        <taxon>Hymenoptera</taxon>
        <taxon>Apocrita</taxon>
        <taxon>Ichneumonoidea</taxon>
        <taxon>Braconidae</taxon>
        <taxon>Opiinae</taxon>
        <taxon>Fopius</taxon>
    </lineage>
</organism>
<evidence type="ECO:0000256" key="1">
    <source>
        <dbReference type="ARBA" id="ARBA00022670"/>
    </source>
</evidence>
<evidence type="ECO:0000313" key="10">
    <source>
        <dbReference type="EMBL" id="JAG80732.1"/>
    </source>
</evidence>
<feature type="compositionally biased region" description="Polar residues" evidence="5">
    <location>
        <begin position="353"/>
        <end position="364"/>
    </location>
</feature>
<evidence type="ECO:0000256" key="6">
    <source>
        <dbReference type="SAM" id="SignalP"/>
    </source>
</evidence>
<dbReference type="GO" id="GO:0004252">
    <property type="term" value="F:serine-type endopeptidase activity"/>
    <property type="evidence" value="ECO:0007669"/>
    <property type="project" value="InterPro"/>
</dbReference>
<dbReference type="FunFam" id="2.40.10.10:FF:000006">
    <property type="entry name" value="Serine proteinase stubble"/>
    <property type="match status" value="1"/>
</dbReference>
<dbReference type="AlphaFoldDB" id="A0A0C9QTW7"/>
<feature type="region of interest" description="Disordered" evidence="5">
    <location>
        <begin position="290"/>
        <end position="315"/>
    </location>
</feature>
<dbReference type="Proteomes" id="UP000694866">
    <property type="component" value="Unplaced"/>
</dbReference>
<keyword evidence="2" id="KW-0378">Hydrolase</keyword>
<accession>A0A9R1TRM5</accession>
<dbReference type="EMBL" id="GBYB01010965">
    <property type="protein sequence ID" value="JAG80732.1"/>
    <property type="molecule type" value="Transcribed_RNA"/>
</dbReference>
<keyword evidence="3" id="KW-0720">Serine protease</keyword>
<evidence type="ECO:0000313" key="11">
    <source>
        <dbReference type="Proteomes" id="UP000694866"/>
    </source>
</evidence>
<evidence type="ECO:0000259" key="7">
    <source>
        <dbReference type="PROSITE" id="PS50240"/>
    </source>
</evidence>
<dbReference type="EMBL" id="GBYB01004127">
    <property type="protein sequence ID" value="JAG73894.1"/>
    <property type="molecule type" value="Transcribed_RNA"/>
</dbReference>
<protein>
    <submittedName>
        <fullName evidence="9">Sb_12 protein</fullName>
    </submittedName>
    <submittedName>
        <fullName evidence="10">Sb_5 protein</fullName>
    </submittedName>
    <submittedName>
        <fullName evidence="8">Sb_9 protein</fullName>
    </submittedName>
    <submittedName>
        <fullName evidence="12">Serine proteinase stubble isoform X1</fullName>
    </submittedName>
</protein>
<feature type="region of interest" description="Disordered" evidence="5">
    <location>
        <begin position="523"/>
        <end position="545"/>
    </location>
</feature>
<dbReference type="GeneID" id="105262836"/>
<dbReference type="InterPro" id="IPR001314">
    <property type="entry name" value="Peptidase_S1A"/>
</dbReference>
<gene>
    <name evidence="9" type="primary">Sb_12</name>
    <name evidence="12" type="synonym">LOC105262836</name>
    <name evidence="10" type="synonym">Sb_5</name>
    <name evidence="8" type="synonym">Sb_9</name>
    <name evidence="8" type="ORF">g.55436</name>
    <name evidence="10" type="ORF">g.55442</name>
    <name evidence="9" type="ORF">g.55443</name>
</gene>
<feature type="compositionally biased region" description="Basic and acidic residues" evidence="5">
    <location>
        <begin position="297"/>
        <end position="310"/>
    </location>
</feature>
<feature type="region of interest" description="Disordered" evidence="5">
    <location>
        <begin position="352"/>
        <end position="432"/>
    </location>
</feature>
<proteinExistence type="predicted"/>
<dbReference type="InterPro" id="IPR009003">
    <property type="entry name" value="Peptidase_S1_PA"/>
</dbReference>
<dbReference type="SUPFAM" id="SSF50494">
    <property type="entry name" value="Trypsin-like serine proteases"/>
    <property type="match status" value="1"/>
</dbReference>
<dbReference type="GO" id="GO:0006508">
    <property type="term" value="P:proteolysis"/>
    <property type="evidence" value="ECO:0007669"/>
    <property type="project" value="UniProtKB-KW"/>
</dbReference>
<dbReference type="RefSeq" id="XP_011296951.1">
    <property type="nucleotide sequence ID" value="XM_011298649.1"/>
</dbReference>
<dbReference type="EMBL" id="GBYB01003389">
    <property type="protein sequence ID" value="JAG73156.1"/>
    <property type="molecule type" value="Transcribed_RNA"/>
</dbReference>
<evidence type="ECO:0000256" key="5">
    <source>
        <dbReference type="SAM" id="MobiDB-lite"/>
    </source>
</evidence>
<feature type="compositionally biased region" description="Basic and acidic residues" evidence="5">
    <location>
        <begin position="383"/>
        <end position="418"/>
    </location>
</feature>
<dbReference type="Gene3D" id="2.40.10.10">
    <property type="entry name" value="Trypsin-like serine proteases"/>
    <property type="match status" value="1"/>
</dbReference>
<feature type="signal peptide" evidence="6">
    <location>
        <begin position="1"/>
        <end position="19"/>
    </location>
</feature>
<dbReference type="PROSITE" id="PS00135">
    <property type="entry name" value="TRYPSIN_SER"/>
    <property type="match status" value="1"/>
</dbReference>
<dbReference type="PANTHER" id="PTHR24252:SF7">
    <property type="entry name" value="HYALIN"/>
    <property type="match status" value="1"/>
</dbReference>
<evidence type="ECO:0000313" key="8">
    <source>
        <dbReference type="EMBL" id="JAG73156.1"/>
    </source>
</evidence>
<sequence length="797" mass="87394">MRWIGYVATIIWWSSVARSLSTLNRGHSYKISPKPCRVHQSVGGSIQGTCMFVWECIKSEGTHVGVCVDTFMFGSCCVHKNDTITPHTTTDSSTTLGHHSLSTILSSVSSVTVEPSRLSDTTLNIAATSRPGGSTQELTVRPVRPIYSVSHTNRPKRPYPQSHDFQSSPARLPDDGKNQMVDEDEVGNQRIRPGDLYLGDKPEKTAFTNVPPPPPPPPPIPPATNQHYSNEKEEDNVITNETHGDPLTAASINAIRTEKPPAHWLITNSPSSSIYSSLKTPTYRPGTVFGHSASTETRPDFISKPHDQKKPSKLWTTSKSTYLQTDHTSTSTESSLGQTTHWHVTTEPAFVTKQKNPGHPSSPSRPGYPVGHFWGDNTWSHPPSEERPSWTDDRNTNGDTEETNKKYSDKHPVSENHQNKPGYGKPHYIPSSHYITTADVGSLTRPKPTRRRTPQPPRVVATTIYPVNNELSSIAMTTAMRTTSSTPRTTISTTVSTTVSTTMTTTTTTESVIPKKSPLGSVPTVSAVPANSESGKERAQCGVPPLFPRPETRIVGGKAAPFGRWPWQVSVRRTSFFGFSSTHRCGGAVLNENWIATAGHCVDDLLTSQIRIRVGDYDFSSVQERLPYVERGIAKKVVHPKYNFFTYEYDLALVRLESSLVFAPHISPICLPATDDLLVGENATVTGWGRLSEGGTLPSVLQEVSVPIVSNDRCKSMFLRAGRHEFIPDIFLCAGYENGGRDSCQGDSGGPLQVRGKDGRYFLAGIISWGIGCAEANLPGVCTRISKFVPWILKNVT</sequence>
<keyword evidence="6" id="KW-0732">Signal</keyword>
<dbReference type="InterPro" id="IPR043504">
    <property type="entry name" value="Peptidase_S1_PA_chymotrypsin"/>
</dbReference>
<keyword evidence="1" id="KW-0645">Protease</keyword>
<keyword evidence="11" id="KW-1185">Reference proteome</keyword>